<evidence type="ECO:0008006" key="9">
    <source>
        <dbReference type="Google" id="ProtNLM"/>
    </source>
</evidence>
<dbReference type="Gene3D" id="3.40.50.1820">
    <property type="entry name" value="alpha/beta hydrolase"/>
    <property type="match status" value="1"/>
</dbReference>
<dbReference type="GO" id="GO:0072330">
    <property type="term" value="P:monocarboxylic acid biosynthetic process"/>
    <property type="evidence" value="ECO:0007669"/>
    <property type="project" value="UniProtKB-ARBA"/>
</dbReference>
<dbReference type="InterPro" id="IPR029058">
    <property type="entry name" value="AB_hydrolase_fold"/>
</dbReference>
<evidence type="ECO:0000256" key="5">
    <source>
        <dbReference type="ARBA" id="ARBA00023128"/>
    </source>
</evidence>
<proteinExistence type="predicted"/>
<dbReference type="InterPro" id="IPR052374">
    <property type="entry name" value="SERAC1"/>
</dbReference>
<dbReference type="GO" id="GO:0005783">
    <property type="term" value="C:endoplasmic reticulum"/>
    <property type="evidence" value="ECO:0007669"/>
    <property type="project" value="UniProtKB-SubCell"/>
</dbReference>
<dbReference type="PANTHER" id="PTHR48182">
    <property type="entry name" value="PROTEIN SERAC1"/>
    <property type="match status" value="1"/>
</dbReference>
<sequence length="271" mass="30426">MVMESPEDGLKLLFDGTSPRIDIVAVHGLGGHRENSWTADDGTNWLQSLLPRDLPDCRILSWGYNASTAPNHEKQPLQEMSEKLVLDLYNMRELTRTQNRPIIFMAHSLGGILVKSALIFSDQEQEVASSRLGIISTSTRGVFFMDTTELGISTNGMEKFLRSFEGSEQEDSDSFKEAKWLLAILNQYVSLSAKYRNVYVSPRQSQGAIRKSETDPSSSQLNSSYIVIDADHNTINKFKSPDDAGYLKIKAELLDILEMSSSSVRHISWEE</sequence>
<evidence type="ECO:0000256" key="2">
    <source>
        <dbReference type="ARBA" id="ARBA00004240"/>
    </source>
</evidence>
<organism evidence="7 8">
    <name type="scientific">Penicillium frequentans</name>
    <dbReference type="NCBI Taxonomy" id="3151616"/>
    <lineage>
        <taxon>Eukaryota</taxon>
        <taxon>Fungi</taxon>
        <taxon>Dikarya</taxon>
        <taxon>Ascomycota</taxon>
        <taxon>Pezizomycotina</taxon>
        <taxon>Eurotiomycetes</taxon>
        <taxon>Eurotiomycetidae</taxon>
        <taxon>Eurotiales</taxon>
        <taxon>Aspergillaceae</taxon>
        <taxon>Penicillium</taxon>
    </lineage>
</organism>
<keyword evidence="5" id="KW-0496">Mitochondrion</keyword>
<evidence type="ECO:0000256" key="4">
    <source>
        <dbReference type="ARBA" id="ARBA00022824"/>
    </source>
</evidence>
<evidence type="ECO:0000256" key="1">
    <source>
        <dbReference type="ARBA" id="ARBA00004173"/>
    </source>
</evidence>
<evidence type="ECO:0000313" key="8">
    <source>
        <dbReference type="Proteomes" id="UP001220324"/>
    </source>
</evidence>
<protein>
    <recommendedName>
        <fullName evidence="9">DUF676 domain-containing protein</fullName>
    </recommendedName>
</protein>
<dbReference type="GO" id="GO:0016020">
    <property type="term" value="C:membrane"/>
    <property type="evidence" value="ECO:0007669"/>
    <property type="project" value="UniProtKB-SubCell"/>
</dbReference>
<evidence type="ECO:0000256" key="6">
    <source>
        <dbReference type="ARBA" id="ARBA00023136"/>
    </source>
</evidence>
<dbReference type="GO" id="GO:0005739">
    <property type="term" value="C:mitochondrion"/>
    <property type="evidence" value="ECO:0007669"/>
    <property type="project" value="UniProtKB-SubCell"/>
</dbReference>
<accession>A0AAD6GHB5</accession>
<dbReference type="PANTHER" id="PTHR48182:SF2">
    <property type="entry name" value="PROTEIN SERAC1"/>
    <property type="match status" value="1"/>
</dbReference>
<keyword evidence="8" id="KW-1185">Reference proteome</keyword>
<name>A0AAD6GHB5_9EURO</name>
<evidence type="ECO:0000313" key="7">
    <source>
        <dbReference type="EMBL" id="KAJ5546882.1"/>
    </source>
</evidence>
<dbReference type="Proteomes" id="UP001220324">
    <property type="component" value="Unassembled WGS sequence"/>
</dbReference>
<dbReference type="GO" id="GO:0017000">
    <property type="term" value="P:antibiotic biosynthetic process"/>
    <property type="evidence" value="ECO:0007669"/>
    <property type="project" value="UniProtKB-ARBA"/>
</dbReference>
<reference evidence="7 8" key="1">
    <citation type="journal article" date="2023" name="IMA Fungus">
        <title>Comparative genomic study of the Penicillium genus elucidates a diverse pangenome and 15 lateral gene transfer events.</title>
        <authorList>
            <person name="Petersen C."/>
            <person name="Sorensen T."/>
            <person name="Nielsen M.R."/>
            <person name="Sondergaard T.E."/>
            <person name="Sorensen J.L."/>
            <person name="Fitzpatrick D.A."/>
            <person name="Frisvad J.C."/>
            <person name="Nielsen K.L."/>
        </authorList>
    </citation>
    <scope>NUCLEOTIDE SEQUENCE [LARGE SCALE GENOMIC DNA]</scope>
    <source>
        <strain evidence="7 8">IBT 35679</strain>
    </source>
</reference>
<dbReference type="AlphaFoldDB" id="A0AAD6GHB5"/>
<keyword evidence="4" id="KW-0256">Endoplasmic reticulum</keyword>
<dbReference type="EMBL" id="JAQIZZ010000003">
    <property type="protein sequence ID" value="KAJ5546882.1"/>
    <property type="molecule type" value="Genomic_DNA"/>
</dbReference>
<comment type="subcellular location">
    <subcellularLocation>
        <location evidence="2">Endoplasmic reticulum</location>
    </subcellularLocation>
    <subcellularLocation>
        <location evidence="3">Membrane</location>
    </subcellularLocation>
    <subcellularLocation>
        <location evidence="1">Mitochondrion</location>
    </subcellularLocation>
</comment>
<gene>
    <name evidence="7" type="ORF">N7494_004467</name>
</gene>
<dbReference type="SUPFAM" id="SSF53474">
    <property type="entry name" value="alpha/beta-Hydrolases"/>
    <property type="match status" value="1"/>
</dbReference>
<evidence type="ECO:0000256" key="3">
    <source>
        <dbReference type="ARBA" id="ARBA00004370"/>
    </source>
</evidence>
<comment type="caution">
    <text evidence="7">The sequence shown here is derived from an EMBL/GenBank/DDBJ whole genome shotgun (WGS) entry which is preliminary data.</text>
</comment>
<keyword evidence="6" id="KW-0472">Membrane</keyword>